<gene>
    <name evidence="2" type="ORF">MAR_023645</name>
</gene>
<name>A0ABY7DRC4_MYAAR</name>
<keyword evidence="1" id="KW-0732">Signal</keyword>
<proteinExistence type="predicted"/>
<accession>A0ABY7DRC4</accession>
<evidence type="ECO:0000313" key="3">
    <source>
        <dbReference type="Proteomes" id="UP001164746"/>
    </source>
</evidence>
<feature type="signal peptide" evidence="1">
    <location>
        <begin position="1"/>
        <end position="20"/>
    </location>
</feature>
<organism evidence="2 3">
    <name type="scientific">Mya arenaria</name>
    <name type="common">Soft-shell clam</name>
    <dbReference type="NCBI Taxonomy" id="6604"/>
    <lineage>
        <taxon>Eukaryota</taxon>
        <taxon>Metazoa</taxon>
        <taxon>Spiralia</taxon>
        <taxon>Lophotrochozoa</taxon>
        <taxon>Mollusca</taxon>
        <taxon>Bivalvia</taxon>
        <taxon>Autobranchia</taxon>
        <taxon>Heteroconchia</taxon>
        <taxon>Euheterodonta</taxon>
        <taxon>Imparidentia</taxon>
        <taxon>Neoheterodontei</taxon>
        <taxon>Myida</taxon>
        <taxon>Myoidea</taxon>
        <taxon>Myidae</taxon>
        <taxon>Mya</taxon>
    </lineage>
</organism>
<reference evidence="2" key="1">
    <citation type="submission" date="2022-11" db="EMBL/GenBank/DDBJ databases">
        <title>Centuries of genome instability and evolution in soft-shell clam transmissible cancer (bioRxiv).</title>
        <authorList>
            <person name="Hart S.F.M."/>
            <person name="Yonemitsu M.A."/>
            <person name="Giersch R.M."/>
            <person name="Beal B.F."/>
            <person name="Arriagada G."/>
            <person name="Davis B.W."/>
            <person name="Ostrander E.A."/>
            <person name="Goff S.P."/>
            <person name="Metzger M.J."/>
        </authorList>
    </citation>
    <scope>NUCLEOTIDE SEQUENCE</scope>
    <source>
        <strain evidence="2">MELC-2E11</strain>
        <tissue evidence="2">Siphon/mantle</tissue>
    </source>
</reference>
<evidence type="ECO:0000256" key="1">
    <source>
        <dbReference type="SAM" id="SignalP"/>
    </source>
</evidence>
<evidence type="ECO:0000313" key="2">
    <source>
        <dbReference type="EMBL" id="WAQ99272.1"/>
    </source>
</evidence>
<dbReference type="Proteomes" id="UP001164746">
    <property type="component" value="Chromosome 3"/>
</dbReference>
<dbReference type="EMBL" id="CP111014">
    <property type="protein sequence ID" value="WAQ99272.1"/>
    <property type="molecule type" value="Genomic_DNA"/>
</dbReference>
<feature type="chain" id="PRO_5047430417" evidence="1">
    <location>
        <begin position="21"/>
        <end position="99"/>
    </location>
</feature>
<sequence length="99" mass="11259">MMGPVLLLMIYILFLEPMDAIRFPNIRTLSQQEDVDVNISTISERRIRSANGFPLDFDVRFTSNNVHSDLKLSLNDVSDDVPVVLQRAGKMVSYRVSSE</sequence>
<feature type="non-terminal residue" evidence="2">
    <location>
        <position position="1"/>
    </location>
</feature>
<protein>
    <submittedName>
        <fullName evidence="2">Uncharacterized protein</fullName>
    </submittedName>
</protein>
<keyword evidence="3" id="KW-1185">Reference proteome</keyword>